<dbReference type="Gene3D" id="3.30.565.10">
    <property type="entry name" value="Histidine kinase-like ATPase, C-terminal domain"/>
    <property type="match status" value="1"/>
</dbReference>
<keyword evidence="11" id="KW-0067">ATP-binding</keyword>
<feature type="domain" description="Histidine kinase" evidence="9">
    <location>
        <begin position="236"/>
        <end position="453"/>
    </location>
</feature>
<dbReference type="PANTHER" id="PTHR42878:SF15">
    <property type="entry name" value="BACTERIOPHYTOCHROME"/>
    <property type="match status" value="1"/>
</dbReference>
<dbReference type="RefSeq" id="WP_332288145.1">
    <property type="nucleotide sequence ID" value="NZ_JAZIBG010000016.1"/>
</dbReference>
<dbReference type="SUPFAM" id="SSF55874">
    <property type="entry name" value="ATPase domain of HSP90 chaperone/DNA topoisomerase II/histidine kinase"/>
    <property type="match status" value="1"/>
</dbReference>
<evidence type="ECO:0000313" key="12">
    <source>
        <dbReference type="Proteomes" id="UP001336250"/>
    </source>
</evidence>
<dbReference type="InterPro" id="IPR003594">
    <property type="entry name" value="HATPase_dom"/>
</dbReference>
<dbReference type="SUPFAM" id="SSF47384">
    <property type="entry name" value="Homodimeric domain of signal transducing histidine kinase"/>
    <property type="match status" value="1"/>
</dbReference>
<dbReference type="PROSITE" id="PS50110">
    <property type="entry name" value="RESPONSE_REGULATORY"/>
    <property type="match status" value="1"/>
</dbReference>
<comment type="caution">
    <text evidence="11">The sequence shown here is derived from an EMBL/GenBank/DDBJ whole genome shotgun (WGS) entry which is preliminary data.</text>
</comment>
<comment type="catalytic activity">
    <reaction evidence="1">
        <text>ATP + protein L-histidine = ADP + protein N-phospho-L-histidine.</text>
        <dbReference type="EC" id="2.7.13.3"/>
    </reaction>
</comment>
<evidence type="ECO:0000256" key="3">
    <source>
        <dbReference type="ARBA" id="ARBA00012438"/>
    </source>
</evidence>
<dbReference type="InterPro" id="IPR050351">
    <property type="entry name" value="BphY/WalK/GraS-like"/>
</dbReference>
<dbReference type="GO" id="GO:0005886">
    <property type="term" value="C:plasma membrane"/>
    <property type="evidence" value="ECO:0007669"/>
    <property type="project" value="UniProtKB-SubCell"/>
</dbReference>
<dbReference type="GO" id="GO:0000156">
    <property type="term" value="F:phosphorelay response regulator activity"/>
    <property type="evidence" value="ECO:0007669"/>
    <property type="project" value="TreeGrafter"/>
</dbReference>
<keyword evidence="8" id="KW-0175">Coiled coil</keyword>
<reference evidence="11 12" key="1">
    <citation type="submission" date="2024-02" db="EMBL/GenBank/DDBJ databases">
        <title>Genome sequence of Aquincola sp. MAHUQ-54.</title>
        <authorList>
            <person name="Huq M.A."/>
        </authorList>
    </citation>
    <scope>NUCLEOTIDE SEQUENCE [LARGE SCALE GENOMIC DNA]</scope>
    <source>
        <strain evidence="11 12">MAHUQ-54</strain>
    </source>
</reference>
<evidence type="ECO:0000313" key="11">
    <source>
        <dbReference type="EMBL" id="MEF7613200.1"/>
    </source>
</evidence>
<sequence>MVDTTAREMQDDLLVFEDEPRAAPAPQAPAPAAHWRVLIVDDDETVHEVTRLALAGAAIEGRPLELMHAHSADQALAMAAAQPDLAVALVDVVMEEADAGLRLVRELREVLGRRALRLILRTGQPGYAPEMETVRDYDINDYWTKTELTRTRLFVCLTTALRAYRQYAEIERQRDELRELAHQLERARVSERESADRRLAAEQALREAHETLETCIEQRTRELSDAVGELEAFNRRVAHDLRGPLYGISGLSSLIQGRLARPDVEQRDVEQVQAWLGMVETQSRRLAEMVGGLLNLSQIARGALDVQASPLAGLAAEALQTVAMVHGARAQAAVDIGPLPQARVDPVLIRQVFVNLIGNAMKFTRGIAQPRVEVRCEREGTHWKIRVSDNGVGFPAGREQMLFQPFARLHDNTYEGSGIGLTVVQRIVQQHGGDVGAEGAEGRGATFFFTLPA</sequence>
<keyword evidence="11" id="KW-0547">Nucleotide-binding</keyword>
<dbReference type="InterPro" id="IPR003661">
    <property type="entry name" value="HisK_dim/P_dom"/>
</dbReference>
<evidence type="ECO:0000256" key="5">
    <source>
        <dbReference type="ARBA" id="ARBA00022679"/>
    </source>
</evidence>
<dbReference type="Proteomes" id="UP001336250">
    <property type="component" value="Unassembled WGS sequence"/>
</dbReference>
<accession>A0AAW9Q7L2</accession>
<dbReference type="InterPro" id="IPR005467">
    <property type="entry name" value="His_kinase_dom"/>
</dbReference>
<keyword evidence="12" id="KW-1185">Reference proteome</keyword>
<evidence type="ECO:0000256" key="8">
    <source>
        <dbReference type="SAM" id="Coils"/>
    </source>
</evidence>
<feature type="modified residue" description="4-aspartylphosphate" evidence="7">
    <location>
        <position position="91"/>
    </location>
</feature>
<gene>
    <name evidence="11" type="ORF">V4F39_04690</name>
</gene>
<dbReference type="InterPro" id="IPR036890">
    <property type="entry name" value="HATPase_C_sf"/>
</dbReference>
<evidence type="ECO:0000256" key="6">
    <source>
        <dbReference type="ARBA" id="ARBA00022777"/>
    </source>
</evidence>
<keyword evidence="6" id="KW-0418">Kinase</keyword>
<dbReference type="AlphaFoldDB" id="A0AAW9Q7L2"/>
<dbReference type="InterPro" id="IPR001789">
    <property type="entry name" value="Sig_transdc_resp-reg_receiver"/>
</dbReference>
<comment type="subcellular location">
    <subcellularLocation>
        <location evidence="2">Cell inner membrane</location>
        <topology evidence="2">Multi-pass membrane protein</topology>
    </subcellularLocation>
</comment>
<evidence type="ECO:0000259" key="9">
    <source>
        <dbReference type="PROSITE" id="PS50109"/>
    </source>
</evidence>
<dbReference type="GO" id="GO:0005524">
    <property type="term" value="F:ATP binding"/>
    <property type="evidence" value="ECO:0007669"/>
    <property type="project" value="UniProtKB-KW"/>
</dbReference>
<dbReference type="Pfam" id="PF02518">
    <property type="entry name" value="HATPase_c"/>
    <property type="match status" value="1"/>
</dbReference>
<dbReference type="Gene3D" id="1.10.287.130">
    <property type="match status" value="1"/>
</dbReference>
<dbReference type="GO" id="GO:0000155">
    <property type="term" value="F:phosphorelay sensor kinase activity"/>
    <property type="evidence" value="ECO:0007669"/>
    <property type="project" value="InterPro"/>
</dbReference>
<evidence type="ECO:0000256" key="2">
    <source>
        <dbReference type="ARBA" id="ARBA00004429"/>
    </source>
</evidence>
<dbReference type="SMART" id="SM00387">
    <property type="entry name" value="HATPase_c"/>
    <property type="match status" value="1"/>
</dbReference>
<name>A0AAW9Q7L2_9BURK</name>
<evidence type="ECO:0000256" key="1">
    <source>
        <dbReference type="ARBA" id="ARBA00000085"/>
    </source>
</evidence>
<dbReference type="PRINTS" id="PR00344">
    <property type="entry name" value="BCTRLSENSOR"/>
</dbReference>
<dbReference type="PANTHER" id="PTHR42878">
    <property type="entry name" value="TWO-COMPONENT HISTIDINE KINASE"/>
    <property type="match status" value="1"/>
</dbReference>
<dbReference type="InterPro" id="IPR004358">
    <property type="entry name" value="Sig_transdc_His_kin-like_C"/>
</dbReference>
<dbReference type="InterPro" id="IPR011006">
    <property type="entry name" value="CheY-like_superfamily"/>
</dbReference>
<dbReference type="CDD" id="cd00082">
    <property type="entry name" value="HisKA"/>
    <property type="match status" value="1"/>
</dbReference>
<organism evidence="11 12">
    <name type="scientific">Aquincola agrisoli</name>
    <dbReference type="NCBI Taxonomy" id="3119538"/>
    <lineage>
        <taxon>Bacteria</taxon>
        <taxon>Pseudomonadati</taxon>
        <taxon>Pseudomonadota</taxon>
        <taxon>Betaproteobacteria</taxon>
        <taxon>Burkholderiales</taxon>
        <taxon>Sphaerotilaceae</taxon>
        <taxon>Aquincola</taxon>
    </lineage>
</organism>
<dbReference type="Gene3D" id="3.40.50.2300">
    <property type="match status" value="1"/>
</dbReference>
<dbReference type="GO" id="GO:0007234">
    <property type="term" value="P:osmosensory signaling via phosphorelay pathway"/>
    <property type="evidence" value="ECO:0007669"/>
    <property type="project" value="TreeGrafter"/>
</dbReference>
<dbReference type="Pfam" id="PF00512">
    <property type="entry name" value="HisKA"/>
    <property type="match status" value="1"/>
</dbReference>
<dbReference type="EMBL" id="JAZIBG010000016">
    <property type="protein sequence ID" value="MEF7613200.1"/>
    <property type="molecule type" value="Genomic_DNA"/>
</dbReference>
<evidence type="ECO:0000259" key="10">
    <source>
        <dbReference type="PROSITE" id="PS50110"/>
    </source>
</evidence>
<dbReference type="InterPro" id="IPR036097">
    <property type="entry name" value="HisK_dim/P_sf"/>
</dbReference>
<protein>
    <recommendedName>
        <fullName evidence="3">histidine kinase</fullName>
        <ecNumber evidence="3">2.7.13.3</ecNumber>
    </recommendedName>
</protein>
<keyword evidence="4 7" id="KW-0597">Phosphoprotein</keyword>
<feature type="domain" description="Response regulatory" evidence="10">
    <location>
        <begin position="36"/>
        <end position="160"/>
    </location>
</feature>
<proteinExistence type="predicted"/>
<feature type="coiled-coil region" evidence="8">
    <location>
        <begin position="160"/>
        <end position="194"/>
    </location>
</feature>
<dbReference type="PROSITE" id="PS50109">
    <property type="entry name" value="HIS_KIN"/>
    <property type="match status" value="1"/>
</dbReference>
<dbReference type="FunFam" id="3.30.565.10:FF:000006">
    <property type="entry name" value="Sensor histidine kinase WalK"/>
    <property type="match status" value="1"/>
</dbReference>
<evidence type="ECO:0000256" key="4">
    <source>
        <dbReference type="ARBA" id="ARBA00022553"/>
    </source>
</evidence>
<dbReference type="SUPFAM" id="SSF52172">
    <property type="entry name" value="CheY-like"/>
    <property type="match status" value="1"/>
</dbReference>
<evidence type="ECO:0000256" key="7">
    <source>
        <dbReference type="PROSITE-ProRule" id="PRU00169"/>
    </source>
</evidence>
<keyword evidence="5" id="KW-0808">Transferase</keyword>
<dbReference type="GO" id="GO:0030295">
    <property type="term" value="F:protein kinase activator activity"/>
    <property type="evidence" value="ECO:0007669"/>
    <property type="project" value="TreeGrafter"/>
</dbReference>
<dbReference type="EC" id="2.7.13.3" evidence="3"/>
<dbReference type="SMART" id="SM00388">
    <property type="entry name" value="HisKA"/>
    <property type="match status" value="1"/>
</dbReference>